<name>A0A0H5QRB4_9EUKA</name>
<feature type="non-terminal residue" evidence="2">
    <location>
        <position position="1"/>
    </location>
</feature>
<reference evidence="2" key="1">
    <citation type="submission" date="2015-04" db="EMBL/GenBank/DDBJ databases">
        <title>The genome sequence of the plant pathogenic Rhizarian Plasmodiophora brassicae reveals insights in its biotrophic life cycle and the origin of chitin synthesis.</title>
        <authorList>
            <person name="Schwelm A."/>
            <person name="Fogelqvist J."/>
            <person name="Knaust A."/>
            <person name="Julke S."/>
            <person name="Lilja T."/>
            <person name="Dhandapani V."/>
            <person name="Bonilla-Rosso G."/>
            <person name="Karlsson M."/>
            <person name="Shevchenko A."/>
            <person name="Choi S.R."/>
            <person name="Kim H.G."/>
            <person name="Park J.Y."/>
            <person name="Lim Y.P."/>
            <person name="Ludwig-Muller J."/>
            <person name="Dixelius C."/>
        </authorList>
    </citation>
    <scope>NUCLEOTIDE SEQUENCE</scope>
    <source>
        <tissue evidence="2">Potato root galls</tissue>
    </source>
</reference>
<accession>A0A0H5QRB4</accession>
<feature type="region of interest" description="Disordered" evidence="1">
    <location>
        <begin position="194"/>
        <end position="213"/>
    </location>
</feature>
<protein>
    <submittedName>
        <fullName evidence="2">Uncharacterized protein</fullName>
    </submittedName>
</protein>
<feature type="region of interest" description="Disordered" evidence="1">
    <location>
        <begin position="219"/>
        <end position="242"/>
    </location>
</feature>
<dbReference type="AlphaFoldDB" id="A0A0H5QRB4"/>
<proteinExistence type="predicted"/>
<evidence type="ECO:0000256" key="1">
    <source>
        <dbReference type="SAM" id="MobiDB-lite"/>
    </source>
</evidence>
<feature type="compositionally biased region" description="Basic and acidic residues" evidence="1">
    <location>
        <begin position="228"/>
        <end position="242"/>
    </location>
</feature>
<sequence length="271" mass="30716">LKSAKHLEHIRKQFLLTNSNGIIGYRSGLISILNPSVAGQYDHPVPSAVPAHIVLDHPVTSRFLSVCDLTHDPSTDSQPPEQLVDDEFAGYTLSVTDLVVPESFKTGEDPIIPDEDLIRNDLEEFDTRIAKVQSISDRLRQEFDIIDMNIDQATLKMDYNIDEHVDRELSKIKVPDYSHLEEMLNRIETRIANQKEHDQHQVNTQSEFDTRNNRAVEIGEEVQGLNPDMHRSDQGDYSKRRSIKSKLEDAVGLIDDLLRSSSLIPENKPSG</sequence>
<dbReference type="EMBL" id="HACM01003710">
    <property type="protein sequence ID" value="CRZ04152.1"/>
    <property type="molecule type" value="Transcribed_RNA"/>
</dbReference>
<evidence type="ECO:0000313" key="2">
    <source>
        <dbReference type="EMBL" id="CRZ04152.1"/>
    </source>
</evidence>
<organism evidence="2">
    <name type="scientific">Spongospora subterranea</name>
    <dbReference type="NCBI Taxonomy" id="70186"/>
    <lineage>
        <taxon>Eukaryota</taxon>
        <taxon>Sar</taxon>
        <taxon>Rhizaria</taxon>
        <taxon>Endomyxa</taxon>
        <taxon>Phytomyxea</taxon>
        <taxon>Plasmodiophorida</taxon>
        <taxon>Plasmodiophoridae</taxon>
        <taxon>Spongospora</taxon>
    </lineage>
</organism>